<dbReference type="InterPro" id="IPR004480">
    <property type="entry name" value="Monothiol_GRX-rel"/>
</dbReference>
<dbReference type="NCBIfam" id="TIGR00365">
    <property type="entry name" value="Grx4 family monothiol glutaredoxin"/>
    <property type="match status" value="2"/>
</dbReference>
<feature type="domain" description="Glutaredoxin" evidence="5">
    <location>
        <begin position="329"/>
        <end position="393"/>
    </location>
</feature>
<accession>A0A0K2U3Z3</accession>
<dbReference type="InterPro" id="IPR036249">
    <property type="entry name" value="Thioredoxin-like_sf"/>
</dbReference>
<evidence type="ECO:0000259" key="5">
    <source>
        <dbReference type="Pfam" id="PF00462"/>
    </source>
</evidence>
<evidence type="ECO:0000259" key="4">
    <source>
        <dbReference type="Pfam" id="PF00085"/>
    </source>
</evidence>
<dbReference type="CDD" id="cd03028">
    <property type="entry name" value="GRX_PICOT_like"/>
    <property type="match status" value="3"/>
</dbReference>
<organism evidence="6">
    <name type="scientific">Lepeophtheirus salmonis</name>
    <name type="common">Salmon louse</name>
    <name type="synonym">Caligus salmonis</name>
    <dbReference type="NCBI Taxonomy" id="72036"/>
    <lineage>
        <taxon>Eukaryota</taxon>
        <taxon>Metazoa</taxon>
        <taxon>Ecdysozoa</taxon>
        <taxon>Arthropoda</taxon>
        <taxon>Crustacea</taxon>
        <taxon>Multicrustacea</taxon>
        <taxon>Hexanauplia</taxon>
        <taxon>Copepoda</taxon>
        <taxon>Siphonostomatoida</taxon>
        <taxon>Caligidae</taxon>
        <taxon>Lepeophtheirus</taxon>
    </lineage>
</organism>
<dbReference type="AlphaFoldDB" id="A0A0K2U3Z3"/>
<dbReference type="GO" id="GO:0005829">
    <property type="term" value="C:cytosol"/>
    <property type="evidence" value="ECO:0007669"/>
    <property type="project" value="TreeGrafter"/>
</dbReference>
<reference evidence="6" key="1">
    <citation type="submission" date="2014-05" db="EMBL/GenBank/DDBJ databases">
        <authorList>
            <person name="Chronopoulou M."/>
        </authorList>
    </citation>
    <scope>NUCLEOTIDE SEQUENCE</scope>
    <source>
        <tissue evidence="6">Whole organism</tissue>
    </source>
</reference>
<dbReference type="PANTHER" id="PTHR10293:SF73">
    <property type="entry name" value="GLUTAREDOXIN-3"/>
    <property type="match status" value="1"/>
</dbReference>
<evidence type="ECO:0000313" key="6">
    <source>
        <dbReference type="EMBL" id="CDW32667.1"/>
    </source>
</evidence>
<evidence type="ECO:0000256" key="3">
    <source>
        <dbReference type="ARBA" id="ARBA00023014"/>
    </source>
</evidence>
<dbReference type="InterPro" id="IPR033658">
    <property type="entry name" value="GRX_PICOT-like"/>
</dbReference>
<proteinExistence type="predicted"/>
<feature type="domain" description="Thioredoxin" evidence="4">
    <location>
        <begin position="8"/>
        <end position="93"/>
    </location>
</feature>
<dbReference type="InterPro" id="IPR002109">
    <property type="entry name" value="Glutaredoxin"/>
</dbReference>
<keyword evidence="2" id="KW-0408">Iron</keyword>
<dbReference type="GO" id="GO:0046872">
    <property type="term" value="F:metal ion binding"/>
    <property type="evidence" value="ECO:0007669"/>
    <property type="project" value="UniProtKB-KW"/>
</dbReference>
<dbReference type="OrthoDB" id="415696at2759"/>
<protein>
    <submittedName>
        <fullName evidence="6">Monothiol glutaredoxinS17like [Cucumis sativus]</fullName>
    </submittedName>
</protein>
<dbReference type="Pfam" id="PF00085">
    <property type="entry name" value="Thioredoxin"/>
    <property type="match status" value="1"/>
</dbReference>
<dbReference type="Gene3D" id="3.40.30.10">
    <property type="entry name" value="Glutaredoxin"/>
    <property type="match status" value="4"/>
</dbReference>
<dbReference type="EMBL" id="HACA01015306">
    <property type="protein sequence ID" value="CDW32667.1"/>
    <property type="molecule type" value="Transcribed_RNA"/>
</dbReference>
<dbReference type="InterPro" id="IPR013766">
    <property type="entry name" value="Thioredoxin_domain"/>
</dbReference>
<evidence type="ECO:0000256" key="2">
    <source>
        <dbReference type="ARBA" id="ARBA00023004"/>
    </source>
</evidence>
<dbReference type="PANTHER" id="PTHR10293">
    <property type="entry name" value="GLUTAREDOXIN FAMILY MEMBER"/>
    <property type="match status" value="1"/>
</dbReference>
<keyword evidence="3" id="KW-0411">Iron-sulfur</keyword>
<sequence length="415" mass="47599">MSVGDIKSADEFRQIIKEDQITLVHFWVPWAKECPVMNEALEELAKVEQEAAIYRLHAEDVLDIPSEYKVTAVPTFIFYSKGQVLERIDGAYSIKVVNSLKRLLNSSPQDKISQRCKALINSEPAILFMKGHRDEPKCKFSRAAIAILNSYNADYGVFDILLDDQIREGLKEYSNWPTYPQLYVKGEFIGGVDIMKEMHETKELEEILPKKKDLNVRLKELINQSPIVIFMKGNPSTPKCGFSKQLMEMLKPLNVTFTTFDILEDEEVRQGLKTYSNWPTYPQLYVNGELIGGLDILKEMNETKELEAILPKKNNLNARLKELINQSPIVIFMKGNPNTPKCGFSRQLMEMLKPLNLKFTTFDILEDEEVRQGLKTYSNWPTYPQIYVKGELIGGLDIIKELQETSELLSTLSIE</sequence>
<evidence type="ECO:0000256" key="1">
    <source>
        <dbReference type="ARBA" id="ARBA00022723"/>
    </source>
</evidence>
<dbReference type="SUPFAM" id="SSF52833">
    <property type="entry name" value="Thioredoxin-like"/>
    <property type="match status" value="4"/>
</dbReference>
<dbReference type="GO" id="GO:0005634">
    <property type="term" value="C:nucleus"/>
    <property type="evidence" value="ECO:0007669"/>
    <property type="project" value="TreeGrafter"/>
</dbReference>
<dbReference type="PROSITE" id="PS51354">
    <property type="entry name" value="GLUTAREDOXIN_2"/>
    <property type="match status" value="3"/>
</dbReference>
<name>A0A0K2U3Z3_LEPSM</name>
<dbReference type="GO" id="GO:0006879">
    <property type="term" value="P:intracellular iron ion homeostasis"/>
    <property type="evidence" value="ECO:0007669"/>
    <property type="project" value="TreeGrafter"/>
</dbReference>
<feature type="domain" description="Glutaredoxin" evidence="5">
    <location>
        <begin position="126"/>
        <end position="189"/>
    </location>
</feature>
<dbReference type="GO" id="GO:0051536">
    <property type="term" value="F:iron-sulfur cluster binding"/>
    <property type="evidence" value="ECO:0007669"/>
    <property type="project" value="UniProtKB-KW"/>
</dbReference>
<dbReference type="Pfam" id="PF00462">
    <property type="entry name" value="Glutaredoxin"/>
    <property type="match status" value="3"/>
</dbReference>
<keyword evidence="1" id="KW-0479">Metal-binding</keyword>
<dbReference type="FunFam" id="3.40.30.10:FF:000012">
    <property type="entry name" value="Monothiol glutaredoxin"/>
    <property type="match status" value="3"/>
</dbReference>
<feature type="domain" description="Glutaredoxin" evidence="5">
    <location>
        <begin position="227"/>
        <end position="291"/>
    </location>
</feature>